<name>A0A8H2ZJN5_9SACH</name>
<keyword evidence="1" id="KW-0732">Signal</keyword>
<organism evidence="3 4">
    <name type="scientific">Maudiozyma barnettii</name>
    <dbReference type="NCBI Taxonomy" id="61262"/>
    <lineage>
        <taxon>Eukaryota</taxon>
        <taxon>Fungi</taxon>
        <taxon>Dikarya</taxon>
        <taxon>Ascomycota</taxon>
        <taxon>Saccharomycotina</taxon>
        <taxon>Saccharomycetes</taxon>
        <taxon>Saccharomycetales</taxon>
        <taxon>Saccharomycetaceae</taxon>
        <taxon>Maudiozyma</taxon>
    </lineage>
</organism>
<evidence type="ECO:0000256" key="1">
    <source>
        <dbReference type="SAM" id="SignalP"/>
    </source>
</evidence>
<comment type="caution">
    <text evidence="3">The sequence shown here is derived from an EMBL/GenBank/DDBJ whole genome shotgun (WGS) entry which is preliminary data.</text>
</comment>
<dbReference type="AlphaFoldDB" id="A0A8H2ZJN5"/>
<dbReference type="OrthoDB" id="4037229at2759"/>
<protein>
    <recommendedName>
        <fullName evidence="2">Secreted protein CSS2 C-terminal domain-containing protein</fullName>
    </recommendedName>
</protein>
<feature type="signal peptide" evidence="1">
    <location>
        <begin position="1"/>
        <end position="20"/>
    </location>
</feature>
<evidence type="ECO:0000313" key="3">
    <source>
        <dbReference type="EMBL" id="CAB4256158.1"/>
    </source>
</evidence>
<dbReference type="Proteomes" id="UP000644660">
    <property type="component" value="Unassembled WGS sequence"/>
</dbReference>
<dbReference type="RefSeq" id="XP_041408002.1">
    <property type="nucleotide sequence ID" value="XM_041552068.1"/>
</dbReference>
<evidence type="ECO:0000313" key="4">
    <source>
        <dbReference type="Proteomes" id="UP000644660"/>
    </source>
</evidence>
<reference evidence="3 4" key="1">
    <citation type="submission" date="2020-05" db="EMBL/GenBank/DDBJ databases">
        <authorList>
            <person name="Casaregola S."/>
            <person name="Devillers H."/>
            <person name="Grondin C."/>
        </authorList>
    </citation>
    <scope>NUCLEOTIDE SEQUENCE [LARGE SCALE GENOMIC DNA]</scope>
    <source>
        <strain evidence="3 4">CLIB 1767</strain>
    </source>
</reference>
<feature type="chain" id="PRO_5034961533" description="Secreted protein CSS2 C-terminal domain-containing protein" evidence="1">
    <location>
        <begin position="21"/>
        <end position="286"/>
    </location>
</feature>
<sequence length="286" mass="32650">MLKLTFFLLILNLATHFCDSYQFNVSDNYDHMLVISTEDPRFSTVRGLNRSTIDYSKYKKVINWSGVYDMVDFGSSVEFTNGTIKSCNNSRSTRDEKAAGIVRLIDPDYSAFRGVGNESVTYKFFDHGSSYNNDNYHIIHWSDKIQSYLKSVRKFYETYVSLLINSISDFISMSFPIASDMLSKSAKKECGSSTQWYRTYNSAGTQVTYLVAISKWTTGKNCDTQATNETIVDGLEEMLQQADNEHLASWCSSFNNGETWKTDVRFLLCLETHFSGQSIWDIPCAD</sequence>
<dbReference type="EMBL" id="CAEFZW010000008">
    <property type="protein sequence ID" value="CAB4256158.1"/>
    <property type="molecule type" value="Genomic_DNA"/>
</dbReference>
<dbReference type="Pfam" id="PF20521">
    <property type="entry name" value="DUF6736"/>
    <property type="match status" value="1"/>
</dbReference>
<feature type="domain" description="Secreted protein CSS2 C-terminal" evidence="2">
    <location>
        <begin position="168"/>
        <end position="265"/>
    </location>
</feature>
<gene>
    <name evidence="3" type="ORF">KABA2_08S04598</name>
</gene>
<dbReference type="InterPro" id="IPR046624">
    <property type="entry name" value="CSS2_C"/>
</dbReference>
<dbReference type="GeneID" id="64859230"/>
<proteinExistence type="predicted"/>
<accession>A0A8H2ZJN5</accession>
<evidence type="ECO:0000259" key="2">
    <source>
        <dbReference type="Pfam" id="PF20521"/>
    </source>
</evidence>
<keyword evidence="4" id="KW-1185">Reference proteome</keyword>